<comment type="caution">
    <text evidence="7">The sequence shown here is derived from an EMBL/GenBank/DDBJ whole genome shotgun (WGS) entry which is preliminary data.</text>
</comment>
<evidence type="ECO:0000259" key="6">
    <source>
        <dbReference type="Pfam" id="PF12698"/>
    </source>
</evidence>
<feature type="transmembrane region" description="Helical" evidence="5">
    <location>
        <begin position="174"/>
        <end position="194"/>
    </location>
</feature>
<dbReference type="RefSeq" id="WP_009536013.1">
    <property type="nucleotide sequence ID" value="NZ_JH414504.1"/>
</dbReference>
<keyword evidence="3 5" id="KW-1133">Transmembrane helix</keyword>
<evidence type="ECO:0000313" key="8">
    <source>
        <dbReference type="Proteomes" id="UP000003527"/>
    </source>
</evidence>
<dbReference type="PATRIC" id="fig|796944.3.peg.774"/>
<feature type="domain" description="ABC-2 type transporter transmembrane" evidence="6">
    <location>
        <begin position="60"/>
        <end position="223"/>
    </location>
</feature>
<proteinExistence type="predicted"/>
<name>G9WT33_9FIRM</name>
<dbReference type="HOGENOM" id="CLU_1137155_0_0_9"/>
<dbReference type="EMBL" id="AFZD01000012">
    <property type="protein sequence ID" value="EHL12865.1"/>
    <property type="molecule type" value="Genomic_DNA"/>
</dbReference>
<gene>
    <name evidence="7" type="ORF">HMPREF9624_00067</name>
</gene>
<feature type="transmembrane region" description="Helical" evidence="5">
    <location>
        <begin position="145"/>
        <end position="168"/>
    </location>
</feature>
<dbReference type="Proteomes" id="UP000003527">
    <property type="component" value="Unassembled WGS sequence"/>
</dbReference>
<accession>G9WT33</accession>
<feature type="transmembrane region" description="Helical" evidence="5">
    <location>
        <begin position="54"/>
        <end position="79"/>
    </location>
</feature>
<evidence type="ECO:0000256" key="5">
    <source>
        <dbReference type="SAM" id="Phobius"/>
    </source>
</evidence>
<feature type="transmembrane region" description="Helical" evidence="5">
    <location>
        <begin position="201"/>
        <end position="224"/>
    </location>
</feature>
<protein>
    <recommendedName>
        <fullName evidence="6">ABC-2 type transporter transmembrane domain-containing protein</fullName>
    </recommendedName>
</protein>
<dbReference type="AlphaFoldDB" id="G9WT33"/>
<evidence type="ECO:0000256" key="1">
    <source>
        <dbReference type="ARBA" id="ARBA00004141"/>
    </source>
</evidence>
<evidence type="ECO:0000313" key="7">
    <source>
        <dbReference type="EMBL" id="EHL12865.1"/>
    </source>
</evidence>
<keyword evidence="2 5" id="KW-0812">Transmembrane</keyword>
<reference evidence="7 8" key="1">
    <citation type="submission" date="2011-08" db="EMBL/GenBank/DDBJ databases">
        <title>The Genome Sequence of Oribacterium sp. ACB7.</title>
        <authorList>
            <consortium name="The Broad Institute Genome Sequencing Platform"/>
            <person name="Earl A."/>
            <person name="Ward D."/>
            <person name="Feldgarden M."/>
            <person name="Gevers D."/>
            <person name="Sizova M."/>
            <person name="Hazen A."/>
            <person name="Epstein S."/>
            <person name="Young S.K."/>
            <person name="Zeng Q."/>
            <person name="Gargeya S."/>
            <person name="Fitzgerald M."/>
            <person name="Haas B."/>
            <person name="Abouelleil A."/>
            <person name="Alvarado L."/>
            <person name="Arachchi H.M."/>
            <person name="Berlin A."/>
            <person name="Brown A."/>
            <person name="Chapman S.B."/>
            <person name="Chen Z."/>
            <person name="Dunbar C."/>
            <person name="Freedman E."/>
            <person name="Gearin G."/>
            <person name="Gellesch M."/>
            <person name="Goldberg J."/>
            <person name="Griggs A."/>
            <person name="Gujja S."/>
            <person name="Heiman D."/>
            <person name="Howarth C."/>
            <person name="Larson L."/>
            <person name="Lui A."/>
            <person name="MacDonald P.J.P."/>
            <person name="Montmayeur A."/>
            <person name="Murphy C."/>
            <person name="Neiman D."/>
            <person name="Pearson M."/>
            <person name="Priest M."/>
            <person name="Roberts A."/>
            <person name="Saif S."/>
            <person name="Shea T."/>
            <person name="Shenoy N."/>
            <person name="Sisk P."/>
            <person name="Stolte C."/>
            <person name="Sykes S."/>
            <person name="Wortman J."/>
            <person name="Nusbaum C."/>
            <person name="Birren B."/>
        </authorList>
    </citation>
    <scope>NUCLEOTIDE SEQUENCE [LARGE SCALE GENOMIC DNA]</scope>
    <source>
        <strain evidence="7 8">ACB7</strain>
    </source>
</reference>
<keyword evidence="4 5" id="KW-0472">Membrane</keyword>
<organism evidence="7 8">
    <name type="scientific">Oribacterium asaccharolyticum ACB7</name>
    <dbReference type="NCBI Taxonomy" id="796944"/>
    <lineage>
        <taxon>Bacteria</taxon>
        <taxon>Bacillati</taxon>
        <taxon>Bacillota</taxon>
        <taxon>Clostridia</taxon>
        <taxon>Lachnospirales</taxon>
        <taxon>Lachnospiraceae</taxon>
        <taxon>Oribacterium</taxon>
    </lineage>
</organism>
<evidence type="ECO:0000256" key="3">
    <source>
        <dbReference type="ARBA" id="ARBA00022989"/>
    </source>
</evidence>
<feature type="transmembrane region" description="Helical" evidence="5">
    <location>
        <begin position="118"/>
        <end position="138"/>
    </location>
</feature>
<evidence type="ECO:0000256" key="4">
    <source>
        <dbReference type="ARBA" id="ARBA00023136"/>
    </source>
</evidence>
<evidence type="ECO:0000256" key="2">
    <source>
        <dbReference type="ARBA" id="ARBA00022692"/>
    </source>
</evidence>
<sequence length="237" mass="26557">MNENPIWTKDNMLSDRSLFMPMLISFTNLVLLILFIANLYYISLNGLQTGEIRYAGFLQIYYLVAAGLFLFLLLLAPAITVSSLSTEEEEHMLELLLETDLDSRSIIFGKLFSELSTLGTLLLSTLPFLATVFIYGGVSNYYLCLYFLGYGISCVFLSSLGIACSGLAKNSVYATIFAYGISFLLYGLLFYGLFSLQKNSYFIYATILSFILLGLLSLLCLTIGRKTLDKRYNGRNL</sequence>
<dbReference type="InterPro" id="IPR013525">
    <property type="entry name" value="ABC2_TM"/>
</dbReference>
<feature type="transmembrane region" description="Helical" evidence="5">
    <location>
        <begin position="20"/>
        <end position="42"/>
    </location>
</feature>
<comment type="subcellular location">
    <subcellularLocation>
        <location evidence="1">Membrane</location>
        <topology evidence="1">Multi-pass membrane protein</topology>
    </subcellularLocation>
</comment>
<keyword evidence="8" id="KW-1185">Reference proteome</keyword>
<dbReference type="Pfam" id="PF12698">
    <property type="entry name" value="ABC2_membrane_3"/>
    <property type="match status" value="1"/>
</dbReference>